<name>A0AAV9XKI3_9PEZI</name>
<dbReference type="GO" id="GO:0005737">
    <property type="term" value="C:cytoplasm"/>
    <property type="evidence" value="ECO:0007669"/>
    <property type="project" value="UniProtKB-SubCell"/>
</dbReference>
<proteinExistence type="predicted"/>
<dbReference type="InterPro" id="IPR018247">
    <property type="entry name" value="EF_Hand_1_Ca_BS"/>
</dbReference>
<evidence type="ECO:0000256" key="6">
    <source>
        <dbReference type="SAM" id="MobiDB-lite"/>
    </source>
</evidence>
<keyword evidence="3" id="KW-0106">Calcium</keyword>
<sequence>MADPFAFDNSIDSVLSEGSQSSSHSKTGTPRRAHPALFPKATPTTETQGTIKASRLASPPNRTNSGGISTAFADPPDASPVGATSRRKNSASPPLSTPTNANKNSKGRSSTARRNRMKTRKSISGIGLSEDDSSASENEGGSVRLFEQAFQKFDKNNDGQIAMSDFLLFFDALQQQLPPLSEPLLNPGVREQMLTLMSQAMSQSDSTIFISKEDTKSFYKSIAGKDITQELNERRQGTFSQNGEISSFRGRLEAARLPDLEPVETPRRPSAISPERRTPFGGSFARPIKPRRQQSNLGEGTDDENSDVNSVEPSAELTGNFLASSTPSNQAKKIGHGYFSPPATSPTHSALSFGEFNGGTGIRSQIGSPGFNTSAALEQDLAAVYQELRQKQADYDEKEQELADLKHRAERNREEMEEEISSLNEEAGRLRRDLSDRRQEIVQLNRDKDELRAEAAVYLDQVSEAKKDVEQFQYQHNMDRENILALSQDNQRYAQQAADAIRRVDALTSDLQTVIEQKQEVESQKANLQRKADLITGLHKQIKDLREEQKDREVEIEKLKGELHSRQMDIEILMNGGGAARALKSTGGNRDSIGPNYPGVLSDELGDLEYDDEEDDEEEEEVVTTTKTVKRRKKPTVTKADISTDEPFEIVEKVMDTTERGVQVDDLPPWTAEMGTSMDDDLPVPMFTAETQTDVTVDVGTSLEDHFEALAPPHQIEFSIDEEGLQKIRDYEELAKETELTRQQLKELSQAIGVQSELLDGLQKLGQANARHRVVRKVVQEKLIPGENPIAYLNYTTYWLQNWLFISIKQTFKTAEKGRDEWAEFLEHNARPDFNAVVFLVIFFLSVMLMAFVTVKYTWKIQSHEAMWRRVNTLKGYPRNAGAMSSGALFGSRTWRVFKYDIQRALFGQVRFPV</sequence>
<reference evidence="9 10" key="1">
    <citation type="submission" date="2019-10" db="EMBL/GenBank/DDBJ databases">
        <authorList>
            <person name="Palmer J.M."/>
        </authorList>
    </citation>
    <scope>NUCLEOTIDE SEQUENCE [LARGE SCALE GENOMIC DNA]</scope>
    <source>
        <strain evidence="9 10">TWF694</strain>
    </source>
</reference>
<dbReference type="PROSITE" id="PS50222">
    <property type="entry name" value="EF_HAND_2"/>
    <property type="match status" value="1"/>
</dbReference>
<feature type="compositionally biased region" description="Acidic residues" evidence="6">
    <location>
        <begin position="610"/>
        <end position="622"/>
    </location>
</feature>
<dbReference type="PROSITE" id="PS00018">
    <property type="entry name" value="EF_HAND_1"/>
    <property type="match status" value="1"/>
</dbReference>
<dbReference type="AlphaFoldDB" id="A0AAV9XKI3"/>
<dbReference type="Proteomes" id="UP001365542">
    <property type="component" value="Unassembled WGS sequence"/>
</dbReference>
<dbReference type="Gene3D" id="1.10.238.10">
    <property type="entry name" value="EF-hand"/>
    <property type="match status" value="1"/>
</dbReference>
<accession>A0AAV9XKI3</accession>
<dbReference type="EMBL" id="JAVHJO010000002">
    <property type="protein sequence ID" value="KAK6542634.1"/>
    <property type="molecule type" value="Genomic_DNA"/>
</dbReference>
<comment type="subcellular location">
    <subcellularLocation>
        <location evidence="1">Cytoplasm</location>
    </subcellularLocation>
</comment>
<dbReference type="SUPFAM" id="SSF47473">
    <property type="entry name" value="EF-hand"/>
    <property type="match status" value="1"/>
</dbReference>
<feature type="region of interest" description="Disordered" evidence="6">
    <location>
        <begin position="1"/>
        <end position="140"/>
    </location>
</feature>
<evidence type="ECO:0000256" key="3">
    <source>
        <dbReference type="ARBA" id="ARBA00022837"/>
    </source>
</evidence>
<evidence type="ECO:0000256" key="7">
    <source>
        <dbReference type="SAM" id="Phobius"/>
    </source>
</evidence>
<organism evidence="9 10">
    <name type="scientific">Orbilia ellipsospora</name>
    <dbReference type="NCBI Taxonomy" id="2528407"/>
    <lineage>
        <taxon>Eukaryota</taxon>
        <taxon>Fungi</taxon>
        <taxon>Dikarya</taxon>
        <taxon>Ascomycota</taxon>
        <taxon>Pezizomycotina</taxon>
        <taxon>Orbiliomycetes</taxon>
        <taxon>Orbiliales</taxon>
        <taxon>Orbiliaceae</taxon>
        <taxon>Orbilia</taxon>
    </lineage>
</organism>
<feature type="compositionally biased region" description="Basic and acidic residues" evidence="6">
    <location>
        <begin position="256"/>
        <end position="267"/>
    </location>
</feature>
<evidence type="ECO:0000313" key="9">
    <source>
        <dbReference type="EMBL" id="KAK6542634.1"/>
    </source>
</evidence>
<evidence type="ECO:0000256" key="1">
    <source>
        <dbReference type="ARBA" id="ARBA00004496"/>
    </source>
</evidence>
<comment type="caution">
    <text evidence="9">The sequence shown here is derived from an EMBL/GenBank/DDBJ whole genome shotgun (WGS) entry which is preliminary data.</text>
</comment>
<dbReference type="InterPro" id="IPR045329">
    <property type="entry name" value="LZTS"/>
</dbReference>
<feature type="compositionally biased region" description="Basic residues" evidence="6">
    <location>
        <begin position="111"/>
        <end position="121"/>
    </location>
</feature>
<gene>
    <name evidence="9" type="ORF">TWF694_006577</name>
</gene>
<evidence type="ECO:0000313" key="10">
    <source>
        <dbReference type="Proteomes" id="UP001365542"/>
    </source>
</evidence>
<feature type="compositionally biased region" description="Polar residues" evidence="6">
    <location>
        <begin position="42"/>
        <end position="51"/>
    </location>
</feature>
<feature type="compositionally biased region" description="Polar residues" evidence="6">
    <location>
        <begin position="10"/>
        <end position="28"/>
    </location>
</feature>
<feature type="coiled-coil region" evidence="5">
    <location>
        <begin position="504"/>
        <end position="562"/>
    </location>
</feature>
<evidence type="ECO:0000259" key="8">
    <source>
        <dbReference type="PROSITE" id="PS50222"/>
    </source>
</evidence>
<evidence type="ECO:0000256" key="4">
    <source>
        <dbReference type="ARBA" id="ARBA00023054"/>
    </source>
</evidence>
<dbReference type="PANTHER" id="PTHR19354">
    <property type="entry name" value="ZIPPER PUTATIVE TUMOR SUPPRESSOR 2 HOMOLOG-LIKE PROTEIN-RELATED"/>
    <property type="match status" value="1"/>
</dbReference>
<feature type="region of interest" description="Disordered" evidence="6">
    <location>
        <begin position="256"/>
        <end position="351"/>
    </location>
</feature>
<feature type="compositionally biased region" description="Polar residues" evidence="6">
    <location>
        <begin position="90"/>
        <end position="110"/>
    </location>
</feature>
<evidence type="ECO:0000256" key="5">
    <source>
        <dbReference type="SAM" id="Coils"/>
    </source>
</evidence>
<keyword evidence="7" id="KW-1133">Transmembrane helix</keyword>
<evidence type="ECO:0000256" key="2">
    <source>
        <dbReference type="ARBA" id="ARBA00022490"/>
    </source>
</evidence>
<keyword evidence="7" id="KW-0812">Transmembrane</keyword>
<keyword evidence="10" id="KW-1185">Reference proteome</keyword>
<keyword evidence="7" id="KW-0472">Membrane</keyword>
<feature type="region of interest" description="Disordered" evidence="6">
    <location>
        <begin position="610"/>
        <end position="632"/>
    </location>
</feature>
<dbReference type="GO" id="GO:0005509">
    <property type="term" value="F:calcium ion binding"/>
    <property type="evidence" value="ECO:0007669"/>
    <property type="project" value="InterPro"/>
</dbReference>
<protein>
    <recommendedName>
        <fullName evidence="8">EF-hand domain-containing protein</fullName>
    </recommendedName>
</protein>
<keyword evidence="4 5" id="KW-0175">Coiled coil</keyword>
<feature type="coiled-coil region" evidence="5">
    <location>
        <begin position="374"/>
        <end position="468"/>
    </location>
</feature>
<feature type="domain" description="EF-hand" evidence="8">
    <location>
        <begin position="141"/>
        <end position="176"/>
    </location>
</feature>
<dbReference type="PANTHER" id="PTHR19354:SF2">
    <property type="entry name" value="LEUCINE-RICH REPEAT-CONTAINING PROTEIN DDB_G0290503"/>
    <property type="match status" value="1"/>
</dbReference>
<feature type="compositionally biased region" description="Polar residues" evidence="6">
    <location>
        <begin position="321"/>
        <end position="331"/>
    </location>
</feature>
<feature type="transmembrane region" description="Helical" evidence="7">
    <location>
        <begin position="836"/>
        <end position="859"/>
    </location>
</feature>
<dbReference type="InterPro" id="IPR011992">
    <property type="entry name" value="EF-hand-dom_pair"/>
</dbReference>
<keyword evidence="2" id="KW-0963">Cytoplasm</keyword>
<dbReference type="InterPro" id="IPR002048">
    <property type="entry name" value="EF_hand_dom"/>
</dbReference>